<keyword evidence="1" id="KW-0812">Transmembrane</keyword>
<proteinExistence type="predicted"/>
<feature type="transmembrane region" description="Helical" evidence="1">
    <location>
        <begin position="153"/>
        <end position="175"/>
    </location>
</feature>
<gene>
    <name evidence="2" type="ORF">BFQ53_24025</name>
</gene>
<comment type="caution">
    <text evidence="2">The sequence shown here is derived from an EMBL/GenBank/DDBJ whole genome shotgun (WGS) entry which is preliminary data.</text>
</comment>
<feature type="transmembrane region" description="Helical" evidence="1">
    <location>
        <begin position="106"/>
        <end position="132"/>
    </location>
</feature>
<protein>
    <recommendedName>
        <fullName evidence="3">Conjugal transfer protein TraQ</fullName>
    </recommendedName>
</protein>
<evidence type="ECO:0000313" key="2">
    <source>
        <dbReference type="EMBL" id="EAM8625243.1"/>
    </source>
</evidence>
<organism evidence="2">
    <name type="scientific">Salmonella enterica</name>
    <name type="common">Salmonella choleraesuis</name>
    <dbReference type="NCBI Taxonomy" id="28901"/>
    <lineage>
        <taxon>Bacteria</taxon>
        <taxon>Pseudomonadati</taxon>
        <taxon>Pseudomonadota</taxon>
        <taxon>Gammaproteobacteria</taxon>
        <taxon>Enterobacterales</taxon>
        <taxon>Enterobacteriaceae</taxon>
        <taxon>Salmonella</taxon>
    </lineage>
</organism>
<dbReference type="EMBL" id="AACWHG010000029">
    <property type="protein sequence ID" value="EAM8625243.1"/>
    <property type="molecule type" value="Genomic_DNA"/>
</dbReference>
<feature type="transmembrane region" description="Helical" evidence="1">
    <location>
        <begin position="20"/>
        <end position="46"/>
    </location>
</feature>
<sequence>MRGLIMDKLTLLDMFKHGTATWSAVSSFVVVLFWCVGCWLSFLAIVNYKNAADGKSGIAKPIIQTVIAALMVAISRFIPILSDTLNNKAAEFSPQSLLSDIPQDGLGLNLAFTSVLLFVQMLGTIAVFRGFLMLWEATNKGAGSGLIGKSWTHIIGGVLAVNIQLTISTVAATFYPGVDLSFLGL</sequence>
<reference evidence="2" key="1">
    <citation type="submission" date="2018-07" db="EMBL/GenBank/DDBJ databases">
        <authorList>
            <consortium name="GenomeTrakr network: Whole genome sequencing for foodborne pathogen traceback"/>
        </authorList>
    </citation>
    <scope>NUCLEOTIDE SEQUENCE</scope>
    <source>
        <strain evidence="2">FDA00010525</strain>
    </source>
</reference>
<dbReference type="AlphaFoldDB" id="A0A5T2XI96"/>
<feature type="transmembrane region" description="Helical" evidence="1">
    <location>
        <begin position="58"/>
        <end position="78"/>
    </location>
</feature>
<accession>A0A5T2XI96</accession>
<name>A0A5T2XI96_SALER</name>
<keyword evidence="1" id="KW-1133">Transmembrane helix</keyword>
<keyword evidence="1" id="KW-0472">Membrane</keyword>
<evidence type="ECO:0008006" key="3">
    <source>
        <dbReference type="Google" id="ProtNLM"/>
    </source>
</evidence>
<evidence type="ECO:0000256" key="1">
    <source>
        <dbReference type="SAM" id="Phobius"/>
    </source>
</evidence>